<accession>A0A7W3Z9Q1</accession>
<feature type="transmembrane region" description="Helical" evidence="1">
    <location>
        <begin position="47"/>
        <end position="66"/>
    </location>
</feature>
<keyword evidence="3" id="KW-1185">Reference proteome</keyword>
<proteinExistence type="predicted"/>
<keyword evidence="1" id="KW-1133">Transmembrane helix</keyword>
<dbReference type="RefSeq" id="WP_182890539.1">
    <property type="nucleotide sequence ID" value="NZ_JACGZW010000003.1"/>
</dbReference>
<name>A0A7W3Z9Q1_9PSEU</name>
<gene>
    <name evidence="2" type="ORF">H4281_09725</name>
</gene>
<evidence type="ECO:0000313" key="2">
    <source>
        <dbReference type="EMBL" id="MBB1153405.1"/>
    </source>
</evidence>
<keyword evidence="1" id="KW-0812">Transmembrane</keyword>
<dbReference type="Proteomes" id="UP000526734">
    <property type="component" value="Unassembled WGS sequence"/>
</dbReference>
<feature type="transmembrane region" description="Helical" evidence="1">
    <location>
        <begin position="73"/>
        <end position="93"/>
    </location>
</feature>
<organism evidence="2 3">
    <name type="scientific">Amycolatopsis dendrobii</name>
    <dbReference type="NCBI Taxonomy" id="2760662"/>
    <lineage>
        <taxon>Bacteria</taxon>
        <taxon>Bacillati</taxon>
        <taxon>Actinomycetota</taxon>
        <taxon>Actinomycetes</taxon>
        <taxon>Pseudonocardiales</taxon>
        <taxon>Pseudonocardiaceae</taxon>
        <taxon>Amycolatopsis</taxon>
    </lineage>
</organism>
<reference evidence="2 3" key="1">
    <citation type="submission" date="2020-08" db="EMBL/GenBank/DDBJ databases">
        <title>Amycolatopsis sp. nov. DR6-1 isolated from Dendrobium heterocarpum.</title>
        <authorList>
            <person name="Tedsree N."/>
            <person name="Kuncharoen N."/>
            <person name="Likhitwitayawuid K."/>
            <person name="Tanasupawat S."/>
        </authorList>
    </citation>
    <scope>NUCLEOTIDE SEQUENCE [LARGE SCALE GENOMIC DNA]</scope>
    <source>
        <strain evidence="2 3">DR6-1</strain>
    </source>
</reference>
<comment type="caution">
    <text evidence="2">The sequence shown here is derived from an EMBL/GenBank/DDBJ whole genome shotgun (WGS) entry which is preliminary data.</text>
</comment>
<keyword evidence="1" id="KW-0472">Membrane</keyword>
<evidence type="ECO:0000256" key="1">
    <source>
        <dbReference type="SAM" id="Phobius"/>
    </source>
</evidence>
<feature type="transmembrane region" description="Helical" evidence="1">
    <location>
        <begin position="113"/>
        <end position="133"/>
    </location>
</feature>
<protein>
    <submittedName>
        <fullName evidence="2">Uncharacterized protein</fullName>
    </submittedName>
</protein>
<sequence length="139" mass="13858">MAGNRVLAWAGAIAAVGGGVGLALPTAHYLPSHLPLGGTEPDLDLGLRLACAGALALAFALAILTLRRRQAEPLAFTALTGIAVAGILLRYLVITLPGANRLAPSADVQPAAGAWVLLTAGLVLAATGLIAAANAQRGR</sequence>
<evidence type="ECO:0000313" key="3">
    <source>
        <dbReference type="Proteomes" id="UP000526734"/>
    </source>
</evidence>
<dbReference type="AlphaFoldDB" id="A0A7W3Z9Q1"/>
<dbReference type="EMBL" id="JACGZW010000003">
    <property type="protein sequence ID" value="MBB1153405.1"/>
    <property type="molecule type" value="Genomic_DNA"/>
</dbReference>